<dbReference type="Pfam" id="PF07583">
    <property type="entry name" value="PSCyt2"/>
    <property type="match status" value="1"/>
</dbReference>
<dbReference type="InterPro" id="IPR022655">
    <property type="entry name" value="DUF1553"/>
</dbReference>
<dbReference type="SUPFAM" id="SSF49899">
    <property type="entry name" value="Concanavalin A-like lectins/glucanases"/>
    <property type="match status" value="1"/>
</dbReference>
<evidence type="ECO:0000259" key="4">
    <source>
        <dbReference type="Pfam" id="PF07635"/>
    </source>
</evidence>
<keyword evidence="1" id="KW-0732">Signal</keyword>
<keyword evidence="6" id="KW-1185">Reference proteome</keyword>
<dbReference type="EMBL" id="CP036261">
    <property type="protein sequence ID" value="QDS90101.1"/>
    <property type="molecule type" value="Genomic_DNA"/>
</dbReference>
<evidence type="ECO:0000256" key="1">
    <source>
        <dbReference type="SAM" id="SignalP"/>
    </source>
</evidence>
<evidence type="ECO:0000259" key="3">
    <source>
        <dbReference type="Pfam" id="PF07587"/>
    </source>
</evidence>
<dbReference type="PANTHER" id="PTHR35889:SF3">
    <property type="entry name" value="F-BOX DOMAIN-CONTAINING PROTEIN"/>
    <property type="match status" value="1"/>
</dbReference>
<feature type="domain" description="DUF1553" evidence="3">
    <location>
        <begin position="709"/>
        <end position="960"/>
    </location>
</feature>
<dbReference type="InterPro" id="IPR011429">
    <property type="entry name" value="Cyt_c_Planctomycete-type"/>
</dbReference>
<organism evidence="5 6">
    <name type="scientific">Rosistilla ulvae</name>
    <dbReference type="NCBI Taxonomy" id="1930277"/>
    <lineage>
        <taxon>Bacteria</taxon>
        <taxon>Pseudomonadati</taxon>
        <taxon>Planctomycetota</taxon>
        <taxon>Planctomycetia</taxon>
        <taxon>Pirellulales</taxon>
        <taxon>Pirellulaceae</taxon>
        <taxon>Rosistilla</taxon>
    </lineage>
</organism>
<feature type="chain" id="PRO_5021990493" evidence="1">
    <location>
        <begin position="24"/>
        <end position="999"/>
    </location>
</feature>
<dbReference type="InterPro" id="IPR013320">
    <property type="entry name" value="ConA-like_dom_sf"/>
</dbReference>
<protein>
    <submittedName>
        <fullName evidence="5">Planctomycete cytochrome C</fullName>
    </submittedName>
</protein>
<name>A0A517M5F1_9BACT</name>
<dbReference type="Pfam" id="PF07635">
    <property type="entry name" value="PSCyt1"/>
    <property type="match status" value="1"/>
</dbReference>
<feature type="domain" description="Cytochrome C Planctomycete-type" evidence="4">
    <location>
        <begin position="47"/>
        <end position="107"/>
    </location>
</feature>
<feature type="domain" description="DUF1549" evidence="2">
    <location>
        <begin position="169"/>
        <end position="384"/>
    </location>
</feature>
<dbReference type="RefSeq" id="WP_246105802.1">
    <property type="nucleotide sequence ID" value="NZ_CP036261.1"/>
</dbReference>
<evidence type="ECO:0000259" key="2">
    <source>
        <dbReference type="Pfam" id="PF07583"/>
    </source>
</evidence>
<dbReference type="Proteomes" id="UP000319557">
    <property type="component" value="Chromosome"/>
</dbReference>
<dbReference type="Pfam" id="PF13385">
    <property type="entry name" value="Laminin_G_3"/>
    <property type="match status" value="1"/>
</dbReference>
<reference evidence="5 6" key="1">
    <citation type="submission" date="2019-02" db="EMBL/GenBank/DDBJ databases">
        <title>Deep-cultivation of Planctomycetes and their phenomic and genomic characterization uncovers novel biology.</title>
        <authorList>
            <person name="Wiegand S."/>
            <person name="Jogler M."/>
            <person name="Boedeker C."/>
            <person name="Pinto D."/>
            <person name="Vollmers J."/>
            <person name="Rivas-Marin E."/>
            <person name="Kohn T."/>
            <person name="Peeters S.H."/>
            <person name="Heuer A."/>
            <person name="Rast P."/>
            <person name="Oberbeckmann S."/>
            <person name="Bunk B."/>
            <person name="Jeske O."/>
            <person name="Meyerdierks A."/>
            <person name="Storesund J.E."/>
            <person name="Kallscheuer N."/>
            <person name="Luecker S."/>
            <person name="Lage O.M."/>
            <person name="Pohl T."/>
            <person name="Merkel B.J."/>
            <person name="Hornburger P."/>
            <person name="Mueller R.-W."/>
            <person name="Bruemmer F."/>
            <person name="Labrenz M."/>
            <person name="Spormann A.M."/>
            <person name="Op den Camp H."/>
            <person name="Overmann J."/>
            <person name="Amann R."/>
            <person name="Jetten M.S.M."/>
            <person name="Mascher T."/>
            <person name="Medema M.H."/>
            <person name="Devos D.P."/>
            <person name="Kaster A.-K."/>
            <person name="Ovreas L."/>
            <person name="Rohde M."/>
            <person name="Galperin M.Y."/>
            <person name="Jogler C."/>
        </authorList>
    </citation>
    <scope>NUCLEOTIDE SEQUENCE [LARGE SCALE GENOMIC DNA]</scope>
    <source>
        <strain evidence="5 6">EC9</strain>
    </source>
</reference>
<evidence type="ECO:0000313" key="6">
    <source>
        <dbReference type="Proteomes" id="UP000319557"/>
    </source>
</evidence>
<gene>
    <name evidence="5" type="ORF">EC9_43050</name>
</gene>
<dbReference type="Pfam" id="PF07587">
    <property type="entry name" value="PSD1"/>
    <property type="match status" value="1"/>
</dbReference>
<sequence precursor="true">MFRILPLLCLCLSAVIDLQFALAQPEISAQERMFFENKIRPVLVEHCYGCHSVDADEIGGKLLLDSQAAMMKGGESGPALMANDPENSLIIQALRYDEGASAMPPDEPLPETVVGDFVRWVSRGAADPRTETTTHPSDDDLDRESLWSFQPRRSPLPPQIADASWALDPLDHFVGARQESEGLQPTTDAPPETLVRRLYVDLIGLPPTNDQTAAFIADCEHDRSGAIRRLVNHLLSSPQFGIRWGRHWLDVARYGESNGNDGLGRNASMPNAWRYRDYVIDAMNRDTPYDRFLTEQIAGDLLPAETADQRNRNLIATGFLAIGSKPAVAMNKNFAMDIVDDQINAVCTTAIGLSVACARCHDHKHDPIPTRDYYALAGIFSSTETLYGLAGKESLTAPPTPLHPLRDQWVTESEDRDARSTSPIFPASYPQAIESLDPLLYSSLESVPEKLKAVDVGGFSPKNFAALKGSRLIGKLPTADVSYSVAFWFKNESPNGSRPITAYLFSRGMLNDKNVPGDHLGIGGTHNKSRTGKLFVFNGNAGKKSVAGSTVIQPQTWNHIAMVRQDKKVQVFLNGGLEIETTMPATFGDSLDFCFGARSEKAFPLHGNLAHVALFPRALSTVEAKELYRTADQPEPPRTLGWAMGVRERNPEKIVDSKVHIDGLTGKYGPQVPRGTLTAYRQFVDAAESTNGFSPTIAEELQIAPERSGRLELARWLTDPSHPQTARVMVNRIWLHLMGRGIVSTPDDFGVYGGRPSHPELLDHLANRFVQSGWSIKQLIRAIVLSRTYQLDSQCDPSLAAADPENLLYGRHLSRRLDAESIRDSMLLASGELDFAPGQGSAIQELVALINRPLGAAANLHRPSNHRSVYLCMLRHAPPAELSAFDLPDGIEVLGQRNVTTLPTQSLFFMNSPLVVAQSERLAERLMASGGDDDSKIRLLFQTTLQRPPSPLELKQAVALVLQTETSFPSEIDLPQRQQKAWASLCQALFTSNEFRYVD</sequence>
<evidence type="ECO:0000313" key="5">
    <source>
        <dbReference type="EMBL" id="QDS90101.1"/>
    </source>
</evidence>
<dbReference type="PANTHER" id="PTHR35889">
    <property type="entry name" value="CYCLOINULO-OLIGOSACCHARIDE FRUCTANOTRANSFERASE-RELATED"/>
    <property type="match status" value="1"/>
</dbReference>
<proteinExistence type="predicted"/>
<dbReference type="KEGG" id="ruv:EC9_43050"/>
<feature type="signal peptide" evidence="1">
    <location>
        <begin position="1"/>
        <end position="23"/>
    </location>
</feature>
<accession>A0A517M5F1</accession>
<dbReference type="InterPro" id="IPR011444">
    <property type="entry name" value="DUF1549"/>
</dbReference>
<dbReference type="Gene3D" id="2.60.120.200">
    <property type="match status" value="1"/>
</dbReference>
<dbReference type="AlphaFoldDB" id="A0A517M5F1"/>